<proteinExistence type="predicted"/>
<dbReference type="AlphaFoldDB" id="A0A1I6KAS0"/>
<dbReference type="SMART" id="SM01007">
    <property type="entry name" value="Aldolase_II"/>
    <property type="match status" value="1"/>
</dbReference>
<dbReference type="InterPro" id="IPR036409">
    <property type="entry name" value="Aldolase_II/adducin_N_sf"/>
</dbReference>
<reference evidence="2 3" key="1">
    <citation type="submission" date="2016-10" db="EMBL/GenBank/DDBJ databases">
        <authorList>
            <person name="de Groot N.N."/>
        </authorList>
    </citation>
    <scope>NUCLEOTIDE SEQUENCE [LARGE SCALE GENOMIC DNA]</scope>
    <source>
        <strain evidence="2 3">S5-249</strain>
    </source>
</reference>
<accession>A0A1I6KAS0</accession>
<organism evidence="2 3">
    <name type="scientific">Sphingomonas jatrophae</name>
    <dbReference type="NCBI Taxonomy" id="1166337"/>
    <lineage>
        <taxon>Bacteria</taxon>
        <taxon>Pseudomonadati</taxon>
        <taxon>Pseudomonadota</taxon>
        <taxon>Alphaproteobacteria</taxon>
        <taxon>Sphingomonadales</taxon>
        <taxon>Sphingomonadaceae</taxon>
        <taxon>Sphingomonas</taxon>
    </lineage>
</organism>
<dbReference type="InterPro" id="IPR001303">
    <property type="entry name" value="Aldolase_II/adducin_N"/>
</dbReference>
<dbReference type="STRING" id="1166337.SAMN05192580_1497"/>
<evidence type="ECO:0000259" key="1">
    <source>
        <dbReference type="SMART" id="SM01007"/>
    </source>
</evidence>
<name>A0A1I6KAS0_9SPHN</name>
<dbReference type="OrthoDB" id="8478087at2"/>
<dbReference type="Pfam" id="PF00596">
    <property type="entry name" value="Aldolase_II"/>
    <property type="match status" value="1"/>
</dbReference>
<sequence>MSGLSNAEVTFLLKAQKDARKAFRVLRQTRVISPSGTISFLERIPGTEKLINLGYNGPWGGDLDEVQLSVFGLDGTVYLGDARAGGGARYAALFHAHADVTSLSHVHTPHLGAYAQAHATLPFLYVPVQRHRFVRELPVYVNRLQPEVEFILDQLKRDPEIPGIVEANGGATVWGRNGLLRLADLILLLEEGAQLQILATGLGGSKPLGPGVLQQQWRMSGLIPRSATVDQDGVITYAEAAE</sequence>
<keyword evidence="3" id="KW-1185">Reference proteome</keyword>
<protein>
    <submittedName>
        <fullName evidence="2">Ribulose-5-phosphate 4-epimerase/Fuculose-1-phosphate aldolase</fullName>
    </submittedName>
</protein>
<dbReference type="EMBL" id="FOZG01000001">
    <property type="protein sequence ID" value="SFR88118.1"/>
    <property type="molecule type" value="Genomic_DNA"/>
</dbReference>
<dbReference type="Gene3D" id="3.40.225.10">
    <property type="entry name" value="Class II aldolase/adducin N-terminal domain"/>
    <property type="match status" value="1"/>
</dbReference>
<gene>
    <name evidence="2" type="ORF">SAMN05192580_1497</name>
</gene>
<dbReference type="Proteomes" id="UP000198824">
    <property type="component" value="Unassembled WGS sequence"/>
</dbReference>
<evidence type="ECO:0000313" key="2">
    <source>
        <dbReference type="EMBL" id="SFR88118.1"/>
    </source>
</evidence>
<dbReference type="RefSeq" id="WP_093312884.1">
    <property type="nucleotide sequence ID" value="NZ_FOZG01000001.1"/>
</dbReference>
<evidence type="ECO:0000313" key="3">
    <source>
        <dbReference type="Proteomes" id="UP000198824"/>
    </source>
</evidence>
<dbReference type="SUPFAM" id="SSF53639">
    <property type="entry name" value="AraD/HMP-PK domain-like"/>
    <property type="match status" value="1"/>
</dbReference>
<feature type="domain" description="Class II aldolase/adducin N-terminal" evidence="1">
    <location>
        <begin position="17"/>
        <end position="197"/>
    </location>
</feature>